<name>A0ABQ9YZM7_9CRUS</name>
<organism evidence="1 2">
    <name type="scientific">Daphnia magna</name>
    <dbReference type="NCBI Taxonomy" id="35525"/>
    <lineage>
        <taxon>Eukaryota</taxon>
        <taxon>Metazoa</taxon>
        <taxon>Ecdysozoa</taxon>
        <taxon>Arthropoda</taxon>
        <taxon>Crustacea</taxon>
        <taxon>Branchiopoda</taxon>
        <taxon>Diplostraca</taxon>
        <taxon>Cladocera</taxon>
        <taxon>Anomopoda</taxon>
        <taxon>Daphniidae</taxon>
        <taxon>Daphnia</taxon>
    </lineage>
</organism>
<gene>
    <name evidence="1" type="ORF">OUZ56_011264</name>
</gene>
<reference evidence="1 2" key="1">
    <citation type="journal article" date="2023" name="Nucleic Acids Res.">
        <title>The hologenome of Daphnia magna reveals possible DNA methylation and microbiome-mediated evolution of the host genome.</title>
        <authorList>
            <person name="Chaturvedi A."/>
            <person name="Li X."/>
            <person name="Dhandapani V."/>
            <person name="Marshall H."/>
            <person name="Kissane S."/>
            <person name="Cuenca-Cambronero M."/>
            <person name="Asole G."/>
            <person name="Calvet F."/>
            <person name="Ruiz-Romero M."/>
            <person name="Marangio P."/>
            <person name="Guigo R."/>
            <person name="Rago D."/>
            <person name="Mirbahai L."/>
            <person name="Eastwood N."/>
            <person name="Colbourne J.K."/>
            <person name="Zhou J."/>
            <person name="Mallon E."/>
            <person name="Orsini L."/>
        </authorList>
    </citation>
    <scope>NUCLEOTIDE SEQUENCE [LARGE SCALE GENOMIC DNA]</scope>
    <source>
        <strain evidence="1">LRV0_1</strain>
    </source>
</reference>
<sequence>MPPPRHVRINGYEQSADTSPQFILPRPHFQTVHIRNGSHFILKSTKSLSKILSQSAGESPQFLQSTVHGPRPHFILAQIGARIIQGLLGLLQVFFQQNTC</sequence>
<dbReference type="Proteomes" id="UP001234178">
    <property type="component" value="Unassembled WGS sequence"/>
</dbReference>
<proteinExistence type="predicted"/>
<evidence type="ECO:0000313" key="1">
    <source>
        <dbReference type="EMBL" id="KAK4006109.1"/>
    </source>
</evidence>
<evidence type="ECO:0000313" key="2">
    <source>
        <dbReference type="Proteomes" id="UP001234178"/>
    </source>
</evidence>
<comment type="caution">
    <text evidence="1">The sequence shown here is derived from an EMBL/GenBank/DDBJ whole genome shotgun (WGS) entry which is preliminary data.</text>
</comment>
<protein>
    <submittedName>
        <fullName evidence="1">Uncharacterized protein</fullName>
    </submittedName>
</protein>
<accession>A0ABQ9YZM7</accession>
<keyword evidence="2" id="KW-1185">Reference proteome</keyword>
<dbReference type="EMBL" id="JAOYFB010000002">
    <property type="protein sequence ID" value="KAK4006109.1"/>
    <property type="molecule type" value="Genomic_DNA"/>
</dbReference>